<dbReference type="Proteomes" id="UP000199460">
    <property type="component" value="Unassembled WGS sequence"/>
</dbReference>
<evidence type="ECO:0008006" key="3">
    <source>
        <dbReference type="Google" id="ProtNLM"/>
    </source>
</evidence>
<dbReference type="RefSeq" id="WP_090432080.1">
    <property type="nucleotide sequence ID" value="NZ_FNJJ01000009.1"/>
</dbReference>
<gene>
    <name evidence="1" type="ORF">SAMN05216213_109154</name>
</gene>
<protein>
    <recommendedName>
        <fullName evidence="3">Tetratricopeptide repeat-containing protein</fullName>
    </recommendedName>
</protein>
<dbReference type="EMBL" id="FNJJ01000009">
    <property type="protein sequence ID" value="SDP97825.1"/>
    <property type="molecule type" value="Genomic_DNA"/>
</dbReference>
<dbReference type="Gene3D" id="1.25.40.10">
    <property type="entry name" value="Tetratricopeptide repeat domain"/>
    <property type="match status" value="1"/>
</dbReference>
<organism evidence="1 2">
    <name type="scientific">Ectopseudomonas guguanensis</name>
    <dbReference type="NCBI Taxonomy" id="1198456"/>
    <lineage>
        <taxon>Bacteria</taxon>
        <taxon>Pseudomonadati</taxon>
        <taxon>Pseudomonadota</taxon>
        <taxon>Gammaproteobacteria</taxon>
        <taxon>Pseudomonadales</taxon>
        <taxon>Pseudomonadaceae</taxon>
        <taxon>Ectopseudomonas</taxon>
    </lineage>
</organism>
<sequence length="572" mass="64805">METIFILLVAAAVMALVVSVLISPSGGGPEPRLAVAGTPARLTLTEVAQVNRIAMLRLLSPELALQLAARLEGDAWQVANAPLYATLWQRGRLDEAQALRSRLDPHHSHQALVTLLKELVDAEKDDEAAALLERLGEALPEEPLLRSALLAAQGKPEDARSELEHLLRGERLSELQWLELARLQREQGDADAARHSLEQFWTLSQGSEPQALLGMDMYARELARLGDIERLLERASLLELERENPFIAPLIEAGLCEQAIEQIERLDPLWRGTPCEQLLDTLLQRGHLQQAEALIAAADESLHGRLLLSLLRWRVDHGQTENVEQDIQRLARHEALRIDLSLSLGRLYEQSHPDIAGTLLAQADRKLEALPAGEERDQLRLFMIELQLEMQTHLPERQRNSYEIRQALEEMQRISDRQPFYNRVLNLQQRAMLLKRLGRMDDALQLLDDLQLKLRSAQPDEDLDEFDLALLQEGLAIAYVRLDQFEQARSLHAQIETDISAASEWQQVLVEHDHLDHAVENLSYTNLFDPEQTLDKLLAKLHDSEDEVAIELNQKLLDKLTRDDFWPQPAAA</sequence>
<dbReference type="InterPro" id="IPR011990">
    <property type="entry name" value="TPR-like_helical_dom_sf"/>
</dbReference>
<evidence type="ECO:0000313" key="1">
    <source>
        <dbReference type="EMBL" id="SDP97825.1"/>
    </source>
</evidence>
<dbReference type="GeneID" id="300932666"/>
<proteinExistence type="predicted"/>
<dbReference type="SUPFAM" id="SSF48452">
    <property type="entry name" value="TPR-like"/>
    <property type="match status" value="1"/>
</dbReference>
<keyword evidence="2" id="KW-1185">Reference proteome</keyword>
<accession>A0A1H0X517</accession>
<dbReference type="AlphaFoldDB" id="A0A1H0X517"/>
<evidence type="ECO:0000313" key="2">
    <source>
        <dbReference type="Proteomes" id="UP000199460"/>
    </source>
</evidence>
<dbReference type="OrthoDB" id="7022180at2"/>
<name>A0A1H0X517_9GAMM</name>
<reference evidence="2" key="1">
    <citation type="submission" date="2016-10" db="EMBL/GenBank/DDBJ databases">
        <authorList>
            <person name="Varghese N."/>
            <person name="Submissions S."/>
        </authorList>
    </citation>
    <scope>NUCLEOTIDE SEQUENCE [LARGE SCALE GENOMIC DNA]</scope>
    <source>
        <strain evidence="2">JCM 18416</strain>
    </source>
</reference>